<sequence>MSEYQYYEFLAIDRPLTDQQQAEVRALSTRAHITATSFTNEYHWGDFRGDPARMMERYYDAHLYLANWGTHRIMLRLPKAVLDPKQAQRYCVGEQVSAWTSGGHLVLDFTSEAEEEYWEDDVERSLSAIVGIRAELAAGDLRPLYLAWLSAYGTWERDEDAFDYEEEDALEPPVPPGLGSLSEPQRALADFLRLDQDLLAAAAEASPPARPVQHDWKALTAWIGALPAKRKDALLLRVIKEDAASVRWELLREFGGETTGQKTETGRTVAELLDAAAARRHVREQQETAQRAEEQARREQERRQARELRLNRLAQDLDAAWEVVETSIATKKPREYDQAVELLRDLHTLALRDEHVTTFTQRLTHLRERHQGKPSLIKRLNDAGLTAE</sequence>
<dbReference type="AlphaFoldDB" id="A0A2W2FCF2"/>
<evidence type="ECO:0000256" key="1">
    <source>
        <dbReference type="SAM" id="Coils"/>
    </source>
</evidence>
<dbReference type="Proteomes" id="UP000249304">
    <property type="component" value="Unassembled WGS sequence"/>
</dbReference>
<organism evidence="2 3">
    <name type="scientific">Nonomuraea aridisoli</name>
    <dbReference type="NCBI Taxonomy" id="2070368"/>
    <lineage>
        <taxon>Bacteria</taxon>
        <taxon>Bacillati</taxon>
        <taxon>Actinomycetota</taxon>
        <taxon>Actinomycetes</taxon>
        <taxon>Streptosporangiales</taxon>
        <taxon>Streptosporangiaceae</taxon>
        <taxon>Nonomuraea</taxon>
    </lineage>
</organism>
<protein>
    <submittedName>
        <fullName evidence="2">Uncharacterized protein</fullName>
    </submittedName>
</protein>
<dbReference type="RefSeq" id="WP_111175344.1">
    <property type="nucleotide sequence ID" value="NZ_POUD01000004.1"/>
</dbReference>
<accession>A0A2W2FCF2</accession>
<gene>
    <name evidence="2" type="ORF">C1J01_02115</name>
</gene>
<evidence type="ECO:0000313" key="3">
    <source>
        <dbReference type="Proteomes" id="UP000249304"/>
    </source>
</evidence>
<proteinExistence type="predicted"/>
<dbReference type="EMBL" id="POUD01000004">
    <property type="protein sequence ID" value="PZG23160.1"/>
    <property type="molecule type" value="Genomic_DNA"/>
</dbReference>
<comment type="caution">
    <text evidence="2">The sequence shown here is derived from an EMBL/GenBank/DDBJ whole genome shotgun (WGS) entry which is preliminary data.</text>
</comment>
<reference evidence="2 3" key="1">
    <citation type="submission" date="2018-01" db="EMBL/GenBank/DDBJ databases">
        <title>Draft genome sequence of Nonomuraea sp. KC333.</title>
        <authorList>
            <person name="Sahin N."/>
            <person name="Saygin H."/>
            <person name="Ay H."/>
        </authorList>
    </citation>
    <scope>NUCLEOTIDE SEQUENCE [LARGE SCALE GENOMIC DNA]</scope>
    <source>
        <strain evidence="2 3">KC333</strain>
    </source>
</reference>
<feature type="coiled-coil region" evidence="1">
    <location>
        <begin position="275"/>
        <end position="311"/>
    </location>
</feature>
<name>A0A2W2FCF2_9ACTN</name>
<evidence type="ECO:0000313" key="2">
    <source>
        <dbReference type="EMBL" id="PZG23160.1"/>
    </source>
</evidence>
<dbReference type="OrthoDB" id="9066681at2"/>
<keyword evidence="1" id="KW-0175">Coiled coil</keyword>
<keyword evidence="3" id="KW-1185">Reference proteome</keyword>